<gene>
    <name evidence="2" type="ORF">Cco03nite_56620</name>
</gene>
<dbReference type="InterPro" id="IPR045886">
    <property type="entry name" value="ThiF/MoeB/HesA"/>
</dbReference>
<proteinExistence type="predicted"/>
<evidence type="ECO:0000259" key="1">
    <source>
        <dbReference type="Pfam" id="PF00899"/>
    </source>
</evidence>
<dbReference type="Gene3D" id="3.40.50.720">
    <property type="entry name" value="NAD(P)-binding Rossmann-like Domain"/>
    <property type="match status" value="1"/>
</dbReference>
<feature type="domain" description="THIF-type NAD/FAD binding fold" evidence="1">
    <location>
        <begin position="90"/>
        <end position="314"/>
    </location>
</feature>
<dbReference type="GO" id="GO:0008641">
    <property type="term" value="F:ubiquitin-like modifier activating enzyme activity"/>
    <property type="evidence" value="ECO:0007669"/>
    <property type="project" value="InterPro"/>
</dbReference>
<dbReference type="SUPFAM" id="SSF69572">
    <property type="entry name" value="Activating enzymes of the ubiquitin-like proteins"/>
    <property type="match status" value="1"/>
</dbReference>
<dbReference type="RefSeq" id="WP_203695404.1">
    <property type="nucleotide sequence ID" value="NZ_BAAALC010000035.1"/>
</dbReference>
<name>A0A8J3KZ32_9ACTN</name>
<dbReference type="AlphaFoldDB" id="A0A8J3KZ32"/>
<dbReference type="InterPro" id="IPR035985">
    <property type="entry name" value="Ubiquitin-activating_enz"/>
</dbReference>
<dbReference type="GO" id="GO:0061504">
    <property type="term" value="P:cyclic threonylcarbamoyladenosine biosynthetic process"/>
    <property type="evidence" value="ECO:0007669"/>
    <property type="project" value="TreeGrafter"/>
</dbReference>
<dbReference type="EMBL" id="BONI01000055">
    <property type="protein sequence ID" value="GIG08962.1"/>
    <property type="molecule type" value="Genomic_DNA"/>
</dbReference>
<dbReference type="CDD" id="cd01483">
    <property type="entry name" value="E1_enzyme_family"/>
    <property type="match status" value="1"/>
</dbReference>
<organism evidence="2 3">
    <name type="scientific">Catellatospora coxensis</name>
    <dbReference type="NCBI Taxonomy" id="310354"/>
    <lineage>
        <taxon>Bacteria</taxon>
        <taxon>Bacillati</taxon>
        <taxon>Actinomycetota</taxon>
        <taxon>Actinomycetes</taxon>
        <taxon>Micromonosporales</taxon>
        <taxon>Micromonosporaceae</taxon>
        <taxon>Catellatospora</taxon>
    </lineage>
</organism>
<accession>A0A8J3KZ32</accession>
<reference evidence="2 3" key="1">
    <citation type="submission" date="2021-01" db="EMBL/GenBank/DDBJ databases">
        <title>Whole genome shotgun sequence of Catellatospora coxensis NBRC 107359.</title>
        <authorList>
            <person name="Komaki H."/>
            <person name="Tamura T."/>
        </authorList>
    </citation>
    <scope>NUCLEOTIDE SEQUENCE [LARGE SCALE GENOMIC DNA]</scope>
    <source>
        <strain evidence="2 3">NBRC 107359</strain>
    </source>
</reference>
<sequence>MEMRLRADVRAVSLDGALCGIERAGVAIRLPTAVARSLLDGDTRFLTGPLAQALDQHGFVEPGIEHREPDVDRNAVFAAALCGDDSTTSLAGLAQHQYVILGCGGIGSNTAVALAALGATRILVTDDDRIEAGNLNRLLWASPAEVGELKCEALARHLRNQFNIDCVSAAVRTSAETVRRVHESLAGSATWVIAVDDPTSAREAAGYLHGRPHTCYIHAGYVGARCVVGPMAFRDGDPCPFCSASRYRVDNRGYVAPSAAPNNLMITAMLAAQLLRAAGTEPAASALHQARWTLDLISGIAQTTPMTKSTECEVCSR</sequence>
<comment type="caution">
    <text evidence="2">The sequence shown here is derived from an EMBL/GenBank/DDBJ whole genome shotgun (WGS) entry which is preliminary data.</text>
</comment>
<evidence type="ECO:0000313" key="2">
    <source>
        <dbReference type="EMBL" id="GIG08962.1"/>
    </source>
</evidence>
<dbReference type="Pfam" id="PF00899">
    <property type="entry name" value="ThiF"/>
    <property type="match status" value="1"/>
</dbReference>
<dbReference type="PANTHER" id="PTHR43267">
    <property type="entry name" value="TRNA THREONYLCARBAMOYLADENOSINE DEHYDRATASE"/>
    <property type="match status" value="1"/>
</dbReference>
<evidence type="ECO:0000313" key="3">
    <source>
        <dbReference type="Proteomes" id="UP000630887"/>
    </source>
</evidence>
<dbReference type="InterPro" id="IPR000594">
    <property type="entry name" value="ThiF_NAD_FAD-bd"/>
</dbReference>
<dbReference type="Proteomes" id="UP000630887">
    <property type="component" value="Unassembled WGS sequence"/>
</dbReference>
<dbReference type="PANTHER" id="PTHR43267:SF1">
    <property type="entry name" value="TRNA THREONYLCARBAMOYLADENOSINE DEHYDRATASE"/>
    <property type="match status" value="1"/>
</dbReference>
<dbReference type="GO" id="GO:0061503">
    <property type="term" value="F:tRNA threonylcarbamoyladenosine dehydratase"/>
    <property type="evidence" value="ECO:0007669"/>
    <property type="project" value="TreeGrafter"/>
</dbReference>
<keyword evidence="3" id="KW-1185">Reference proteome</keyword>
<protein>
    <recommendedName>
        <fullName evidence="1">THIF-type NAD/FAD binding fold domain-containing protein</fullName>
    </recommendedName>
</protein>